<keyword evidence="3" id="KW-0547">Nucleotide-binding</keyword>
<evidence type="ECO:0000256" key="5">
    <source>
        <dbReference type="ARBA" id="ARBA00023251"/>
    </source>
</evidence>
<dbReference type="RefSeq" id="WP_188358499.1">
    <property type="nucleotide sequence ID" value="NZ_BMDC01000001.1"/>
</dbReference>
<dbReference type="AlphaFoldDB" id="A0A917IM48"/>
<dbReference type="GO" id="GO:0046677">
    <property type="term" value="P:response to antibiotic"/>
    <property type="evidence" value="ECO:0007669"/>
    <property type="project" value="UniProtKB-KW"/>
</dbReference>
<evidence type="ECO:0000259" key="6">
    <source>
        <dbReference type="PROSITE" id="PS50893"/>
    </source>
</evidence>
<dbReference type="GO" id="GO:0005524">
    <property type="term" value="F:ATP binding"/>
    <property type="evidence" value="ECO:0007669"/>
    <property type="project" value="UniProtKB-KW"/>
</dbReference>
<dbReference type="GO" id="GO:0016887">
    <property type="term" value="F:ATP hydrolysis activity"/>
    <property type="evidence" value="ECO:0007669"/>
    <property type="project" value="InterPro"/>
</dbReference>
<dbReference type="PANTHER" id="PTHR42711:SF16">
    <property type="entry name" value="ABC TRANSPORTER ATP-BINDING PROTEIN"/>
    <property type="match status" value="1"/>
</dbReference>
<dbReference type="InterPro" id="IPR003439">
    <property type="entry name" value="ABC_transporter-like_ATP-bd"/>
</dbReference>
<dbReference type="PROSITE" id="PS50893">
    <property type="entry name" value="ABC_TRANSPORTER_2"/>
    <property type="match status" value="1"/>
</dbReference>
<comment type="subcellular location">
    <subcellularLocation>
        <location evidence="1">Cell membrane</location>
        <topology evidence="1">Peripheral membrane protein</topology>
    </subcellularLocation>
</comment>
<dbReference type="GO" id="GO:0005886">
    <property type="term" value="C:plasma membrane"/>
    <property type="evidence" value="ECO:0007669"/>
    <property type="project" value="UniProtKB-SubCell"/>
</dbReference>
<evidence type="ECO:0000313" key="7">
    <source>
        <dbReference type="EMBL" id="GGH57249.1"/>
    </source>
</evidence>
<sequence length="327" mass="35501">MNSQPALDISDLVKEFKPSKDFREKHPEALTEAGLKRAVNGISFKAYPGEVTVLLGANGAGKTTTLACAQGLTKRDGGTISLLGEDPWGASPQLRARVGIMLQDGGLPQSVRPLPLLRHVAAMYANPLDISELSQRLGIDSFNGTSIRRLSGGQRQRVALAAALVGRPDVLFLDEPSAGLDPQSRQVVFDIIEEQKQRGVAIVLTTHLLDDAQRLADYVYIVERGQNVVEGTVADLLTRAADETKTITFTVARENLTLTDLLSGSGQPFSLVNRGHGSYQLSGPLKPSTLTQLMRSFEQLDLMPTHLELTPRTLEDVFLDIAGREIR</sequence>
<dbReference type="CDD" id="cd03230">
    <property type="entry name" value="ABC_DR_subfamily_A"/>
    <property type="match status" value="1"/>
</dbReference>
<dbReference type="SMART" id="SM00382">
    <property type="entry name" value="AAA"/>
    <property type="match status" value="1"/>
</dbReference>
<keyword evidence="2" id="KW-0813">Transport</keyword>
<keyword evidence="8" id="KW-1185">Reference proteome</keyword>
<keyword evidence="4 7" id="KW-0067">ATP-binding</keyword>
<dbReference type="Proteomes" id="UP000600171">
    <property type="component" value="Unassembled WGS sequence"/>
</dbReference>
<gene>
    <name evidence="7" type="ORF">GCM10007359_02190</name>
</gene>
<name>A0A917IM48_9MICC</name>
<dbReference type="InterPro" id="IPR027417">
    <property type="entry name" value="P-loop_NTPase"/>
</dbReference>
<dbReference type="InterPro" id="IPR003593">
    <property type="entry name" value="AAA+_ATPase"/>
</dbReference>
<dbReference type="PANTHER" id="PTHR42711">
    <property type="entry name" value="ABC TRANSPORTER ATP-BINDING PROTEIN"/>
    <property type="match status" value="1"/>
</dbReference>
<dbReference type="InterPro" id="IPR050763">
    <property type="entry name" value="ABC_transporter_ATP-binding"/>
</dbReference>
<comment type="caution">
    <text evidence="7">The sequence shown here is derived from an EMBL/GenBank/DDBJ whole genome shotgun (WGS) entry which is preliminary data.</text>
</comment>
<dbReference type="EMBL" id="BMDC01000001">
    <property type="protein sequence ID" value="GGH57249.1"/>
    <property type="molecule type" value="Genomic_DNA"/>
</dbReference>
<evidence type="ECO:0000256" key="4">
    <source>
        <dbReference type="ARBA" id="ARBA00022840"/>
    </source>
</evidence>
<evidence type="ECO:0000256" key="2">
    <source>
        <dbReference type="ARBA" id="ARBA00022448"/>
    </source>
</evidence>
<dbReference type="Gene3D" id="3.40.50.300">
    <property type="entry name" value="P-loop containing nucleotide triphosphate hydrolases"/>
    <property type="match status" value="1"/>
</dbReference>
<dbReference type="Pfam" id="PF00005">
    <property type="entry name" value="ABC_tran"/>
    <property type="match status" value="1"/>
</dbReference>
<dbReference type="PROSITE" id="PS00211">
    <property type="entry name" value="ABC_TRANSPORTER_1"/>
    <property type="match status" value="1"/>
</dbReference>
<protein>
    <submittedName>
        <fullName evidence="7">ABC transporter ATP-binding protein</fullName>
    </submittedName>
</protein>
<reference evidence="7 8" key="1">
    <citation type="journal article" date="2014" name="Int. J. Syst. Evol. Microbiol.">
        <title>Complete genome sequence of Corynebacterium casei LMG S-19264T (=DSM 44701T), isolated from a smear-ripened cheese.</title>
        <authorList>
            <consortium name="US DOE Joint Genome Institute (JGI-PGF)"/>
            <person name="Walter F."/>
            <person name="Albersmeier A."/>
            <person name="Kalinowski J."/>
            <person name="Ruckert C."/>
        </authorList>
    </citation>
    <scope>NUCLEOTIDE SEQUENCE [LARGE SCALE GENOMIC DNA]</scope>
    <source>
        <strain evidence="7 8">CCM 8669</strain>
    </source>
</reference>
<evidence type="ECO:0000256" key="3">
    <source>
        <dbReference type="ARBA" id="ARBA00022741"/>
    </source>
</evidence>
<dbReference type="SUPFAM" id="SSF52540">
    <property type="entry name" value="P-loop containing nucleoside triphosphate hydrolases"/>
    <property type="match status" value="1"/>
</dbReference>
<keyword evidence="5" id="KW-0046">Antibiotic resistance</keyword>
<feature type="domain" description="ABC transporter" evidence="6">
    <location>
        <begin position="7"/>
        <end position="249"/>
    </location>
</feature>
<organism evidence="7 8">
    <name type="scientific">Rothia aerolata</name>
    <dbReference type="NCBI Taxonomy" id="1812262"/>
    <lineage>
        <taxon>Bacteria</taxon>
        <taxon>Bacillati</taxon>
        <taxon>Actinomycetota</taxon>
        <taxon>Actinomycetes</taxon>
        <taxon>Micrococcales</taxon>
        <taxon>Micrococcaceae</taxon>
        <taxon>Rothia</taxon>
    </lineage>
</organism>
<accession>A0A917IM48</accession>
<dbReference type="InterPro" id="IPR017871">
    <property type="entry name" value="ABC_transporter-like_CS"/>
</dbReference>
<evidence type="ECO:0000313" key="8">
    <source>
        <dbReference type="Proteomes" id="UP000600171"/>
    </source>
</evidence>
<evidence type="ECO:0000256" key="1">
    <source>
        <dbReference type="ARBA" id="ARBA00004202"/>
    </source>
</evidence>
<proteinExistence type="predicted"/>